<sequence>MEICFIIMRNATYIGKGVGKKLMQDIDNATRSVKIISPFLAPFLIKKLINLHNRDIYVELITTDDIEDYQRDKEKNIHKLIIQQKHTNEKARLTRKRMKTARLIVFLLVFLLAGFIVWHIYNAKEVQTIRHITLIMSIGVLIGWFLSVKIKNKRIFTYSYKQLFPFKVFFSPKSYYDSYTYFHSKMYIIND</sequence>
<keyword evidence="1" id="KW-0472">Membrane</keyword>
<dbReference type="Proteomes" id="UP000746690">
    <property type="component" value="Unassembled WGS sequence"/>
</dbReference>
<keyword evidence="1" id="KW-0812">Transmembrane</keyword>
<evidence type="ECO:0000256" key="1">
    <source>
        <dbReference type="SAM" id="Phobius"/>
    </source>
</evidence>
<feature type="transmembrane region" description="Helical" evidence="1">
    <location>
        <begin position="127"/>
        <end position="146"/>
    </location>
</feature>
<reference evidence="2 3" key="1">
    <citation type="submission" date="2020-04" db="EMBL/GenBank/DDBJ databases">
        <title>A Flavivirga sp. nov.</title>
        <authorList>
            <person name="Sun X."/>
        </authorList>
    </citation>
    <scope>NUCLEOTIDE SEQUENCE [LARGE SCALE GENOMIC DNA]</scope>
    <source>
        <strain evidence="2 3">Y03</strain>
    </source>
</reference>
<name>A0ABX1S3D9_9FLAO</name>
<organism evidence="2 3">
    <name type="scientific">Flavivirga algicola</name>
    <dbReference type="NCBI Taxonomy" id="2729136"/>
    <lineage>
        <taxon>Bacteria</taxon>
        <taxon>Pseudomonadati</taxon>
        <taxon>Bacteroidota</taxon>
        <taxon>Flavobacteriia</taxon>
        <taxon>Flavobacteriales</taxon>
        <taxon>Flavobacteriaceae</taxon>
        <taxon>Flavivirga</taxon>
    </lineage>
</organism>
<keyword evidence="1" id="KW-1133">Transmembrane helix</keyword>
<protein>
    <recommendedName>
        <fullName evidence="4">N-acetyltransferase domain-containing protein</fullName>
    </recommendedName>
</protein>
<evidence type="ECO:0000313" key="2">
    <source>
        <dbReference type="EMBL" id="NMH89886.1"/>
    </source>
</evidence>
<proteinExistence type="predicted"/>
<comment type="caution">
    <text evidence="2">The sequence shown here is derived from an EMBL/GenBank/DDBJ whole genome shotgun (WGS) entry which is preliminary data.</text>
</comment>
<evidence type="ECO:0000313" key="3">
    <source>
        <dbReference type="Proteomes" id="UP000746690"/>
    </source>
</evidence>
<evidence type="ECO:0008006" key="4">
    <source>
        <dbReference type="Google" id="ProtNLM"/>
    </source>
</evidence>
<accession>A0ABX1S3D9</accession>
<dbReference type="EMBL" id="JABBHF010000017">
    <property type="protein sequence ID" value="NMH89886.1"/>
    <property type="molecule type" value="Genomic_DNA"/>
</dbReference>
<feature type="transmembrane region" description="Helical" evidence="1">
    <location>
        <begin position="100"/>
        <end position="121"/>
    </location>
</feature>
<dbReference type="RefSeq" id="WP_169677288.1">
    <property type="nucleotide sequence ID" value="NZ_JABBHF010000017.1"/>
</dbReference>
<gene>
    <name evidence="2" type="ORF">HHX25_20475</name>
</gene>
<keyword evidence="3" id="KW-1185">Reference proteome</keyword>